<name>A0AB38YG81_9GAMM</name>
<dbReference type="InterPro" id="IPR029028">
    <property type="entry name" value="Alpha/beta_knot_MTases"/>
</dbReference>
<feature type="domain" description="Ribosomal RNA small subunit methyltransferase E methyltransferase" evidence="13">
    <location>
        <begin position="74"/>
        <end position="234"/>
    </location>
</feature>
<comment type="function">
    <text evidence="10 12">Specifically methylates the N3 position of the uracil ring of uridine 1498 (m3U1498) in 16S rRNA. Acts on the fully assembled 30S ribosomal subunit.</text>
</comment>
<dbReference type="GO" id="GO:0070042">
    <property type="term" value="F:rRNA (uridine-N3-)-methyltransferase activity"/>
    <property type="evidence" value="ECO:0007669"/>
    <property type="project" value="TreeGrafter"/>
</dbReference>
<comment type="similarity">
    <text evidence="2 12">Belongs to the RNA methyltransferase RsmE family.</text>
</comment>
<dbReference type="InterPro" id="IPR006700">
    <property type="entry name" value="RsmE"/>
</dbReference>
<dbReference type="Pfam" id="PF20260">
    <property type="entry name" value="PUA_4"/>
    <property type="match status" value="1"/>
</dbReference>
<evidence type="ECO:0000256" key="2">
    <source>
        <dbReference type="ARBA" id="ARBA00005528"/>
    </source>
</evidence>
<dbReference type="PANTHER" id="PTHR30027:SF3">
    <property type="entry name" value="16S RRNA (URACIL(1498)-N(3))-METHYLTRANSFERASE"/>
    <property type="match status" value="1"/>
</dbReference>
<dbReference type="InterPro" id="IPR015947">
    <property type="entry name" value="PUA-like_sf"/>
</dbReference>
<dbReference type="Gene3D" id="2.40.240.20">
    <property type="entry name" value="Hypothetical PUA domain-like, domain 1"/>
    <property type="match status" value="1"/>
</dbReference>
<reference evidence="15" key="1">
    <citation type="submission" date="2022-07" db="EMBL/GenBank/DDBJ databases">
        <title>Complete genome sequence of Salinispirillum sp. LH10-3-1 capable of multiple carbohydrate inversion isolated from a soda lake.</title>
        <authorList>
            <person name="Liu J."/>
            <person name="Zhai Y."/>
            <person name="Zhang H."/>
            <person name="Yang H."/>
            <person name="Qu J."/>
            <person name="Li J."/>
        </authorList>
    </citation>
    <scope>NUCLEOTIDE SEQUENCE</scope>
    <source>
        <strain evidence="15">LH 10-3-1</strain>
    </source>
</reference>
<evidence type="ECO:0000256" key="10">
    <source>
        <dbReference type="ARBA" id="ARBA00025699"/>
    </source>
</evidence>
<dbReference type="Pfam" id="PF04452">
    <property type="entry name" value="Methyltrans_RNA"/>
    <property type="match status" value="1"/>
</dbReference>
<dbReference type="Gene3D" id="3.40.1280.10">
    <property type="match status" value="1"/>
</dbReference>
<protein>
    <recommendedName>
        <fullName evidence="4 12">Ribosomal RNA small subunit methyltransferase E</fullName>
        <ecNumber evidence="3 12">2.1.1.193</ecNumber>
    </recommendedName>
</protein>
<dbReference type="RefSeq" id="WP_304995526.1">
    <property type="nucleotide sequence ID" value="NZ_CP101717.1"/>
</dbReference>
<evidence type="ECO:0000256" key="8">
    <source>
        <dbReference type="ARBA" id="ARBA00022679"/>
    </source>
</evidence>
<evidence type="ECO:0000256" key="4">
    <source>
        <dbReference type="ARBA" id="ARBA00013673"/>
    </source>
</evidence>
<gene>
    <name evidence="15" type="ORF">NFC81_00255</name>
</gene>
<evidence type="ECO:0000256" key="11">
    <source>
        <dbReference type="ARBA" id="ARBA00047944"/>
    </source>
</evidence>
<dbReference type="EMBL" id="CP101717">
    <property type="protein sequence ID" value="WLD58240.1"/>
    <property type="molecule type" value="Genomic_DNA"/>
</dbReference>
<evidence type="ECO:0000256" key="7">
    <source>
        <dbReference type="ARBA" id="ARBA00022603"/>
    </source>
</evidence>
<dbReference type="CDD" id="cd18084">
    <property type="entry name" value="RsmE-like"/>
    <property type="match status" value="1"/>
</dbReference>
<dbReference type="NCBIfam" id="TIGR00046">
    <property type="entry name" value="RsmE family RNA methyltransferase"/>
    <property type="match status" value="1"/>
</dbReference>
<keyword evidence="7 12" id="KW-0489">Methyltransferase</keyword>
<keyword evidence="9 12" id="KW-0949">S-adenosyl-L-methionine</keyword>
<evidence type="ECO:0000256" key="6">
    <source>
        <dbReference type="ARBA" id="ARBA00022552"/>
    </source>
</evidence>
<evidence type="ECO:0000256" key="3">
    <source>
        <dbReference type="ARBA" id="ARBA00012328"/>
    </source>
</evidence>
<keyword evidence="5 12" id="KW-0963">Cytoplasm</keyword>
<evidence type="ECO:0000256" key="12">
    <source>
        <dbReference type="PIRNR" id="PIRNR015601"/>
    </source>
</evidence>
<evidence type="ECO:0000256" key="1">
    <source>
        <dbReference type="ARBA" id="ARBA00004496"/>
    </source>
</evidence>
<evidence type="ECO:0000313" key="15">
    <source>
        <dbReference type="EMBL" id="WLD58240.1"/>
    </source>
</evidence>
<evidence type="ECO:0000256" key="9">
    <source>
        <dbReference type="ARBA" id="ARBA00022691"/>
    </source>
</evidence>
<dbReference type="SUPFAM" id="SSF75217">
    <property type="entry name" value="alpha/beta knot"/>
    <property type="match status" value="1"/>
</dbReference>
<dbReference type="EC" id="2.1.1.193" evidence="3 12"/>
<dbReference type="GO" id="GO:0005737">
    <property type="term" value="C:cytoplasm"/>
    <property type="evidence" value="ECO:0007669"/>
    <property type="project" value="UniProtKB-SubCell"/>
</dbReference>
<feature type="domain" description="Ribosomal RNA small subunit methyltransferase E PUA-like" evidence="14">
    <location>
        <begin position="27"/>
        <end position="66"/>
    </location>
</feature>
<evidence type="ECO:0000259" key="13">
    <source>
        <dbReference type="Pfam" id="PF04452"/>
    </source>
</evidence>
<comment type="subcellular location">
    <subcellularLocation>
        <location evidence="1 12">Cytoplasm</location>
    </subcellularLocation>
</comment>
<sequence length="241" mass="25926">MRISRVYESQPLMVGATVVVSDRSHQHLIKALRLADGAPVVLFNGDGHDYAATLTAVGKKTAQAAITASTPVTNESPVQVHIGLGMSLGDRMEYAIQKATEAGIAELTPLETERSELRLKGERADKKWQRWQQVAISAAEQCGRARVPVIHPPCALNSWLDAQKAELMLVLHHEHAQRLRAQPPVNSVAALIGPEGGLSEGDISAALQASFLPVAMGPRVLRTETAPVVLLAALNTLWGDY</sequence>
<organism evidence="15">
    <name type="scientific">Salinispirillum sp. LH 10-3-1</name>
    <dbReference type="NCBI Taxonomy" id="2952525"/>
    <lineage>
        <taxon>Bacteria</taxon>
        <taxon>Pseudomonadati</taxon>
        <taxon>Pseudomonadota</taxon>
        <taxon>Gammaproteobacteria</taxon>
        <taxon>Oceanospirillales</taxon>
        <taxon>Saccharospirillaceae</taxon>
        <taxon>Salinispirillum</taxon>
    </lineage>
</organism>
<evidence type="ECO:0000256" key="5">
    <source>
        <dbReference type="ARBA" id="ARBA00022490"/>
    </source>
</evidence>
<dbReference type="PANTHER" id="PTHR30027">
    <property type="entry name" value="RIBOSOMAL RNA SMALL SUBUNIT METHYLTRANSFERASE E"/>
    <property type="match status" value="1"/>
</dbReference>
<comment type="catalytic activity">
    <reaction evidence="11 12">
        <text>uridine(1498) in 16S rRNA + S-adenosyl-L-methionine = N(3)-methyluridine(1498) in 16S rRNA + S-adenosyl-L-homocysteine + H(+)</text>
        <dbReference type="Rhea" id="RHEA:42920"/>
        <dbReference type="Rhea" id="RHEA-COMP:10283"/>
        <dbReference type="Rhea" id="RHEA-COMP:10284"/>
        <dbReference type="ChEBI" id="CHEBI:15378"/>
        <dbReference type="ChEBI" id="CHEBI:57856"/>
        <dbReference type="ChEBI" id="CHEBI:59789"/>
        <dbReference type="ChEBI" id="CHEBI:65315"/>
        <dbReference type="ChEBI" id="CHEBI:74502"/>
        <dbReference type="EC" id="2.1.1.193"/>
    </reaction>
</comment>
<dbReference type="GO" id="GO:0070475">
    <property type="term" value="P:rRNA base methylation"/>
    <property type="evidence" value="ECO:0007669"/>
    <property type="project" value="TreeGrafter"/>
</dbReference>
<evidence type="ECO:0000259" key="14">
    <source>
        <dbReference type="Pfam" id="PF20260"/>
    </source>
</evidence>
<keyword evidence="8 12" id="KW-0808">Transferase</keyword>
<dbReference type="InterPro" id="IPR029026">
    <property type="entry name" value="tRNA_m1G_MTases_N"/>
</dbReference>
<dbReference type="SUPFAM" id="SSF88697">
    <property type="entry name" value="PUA domain-like"/>
    <property type="match status" value="1"/>
</dbReference>
<dbReference type="InterPro" id="IPR046886">
    <property type="entry name" value="RsmE_MTase_dom"/>
</dbReference>
<dbReference type="PIRSF" id="PIRSF015601">
    <property type="entry name" value="MTase_slr0722"/>
    <property type="match status" value="1"/>
</dbReference>
<dbReference type="AlphaFoldDB" id="A0AB38YG81"/>
<proteinExistence type="inferred from homology"/>
<accession>A0AB38YG81</accession>
<dbReference type="InterPro" id="IPR046887">
    <property type="entry name" value="RsmE_PUA-like"/>
</dbReference>
<dbReference type="NCBIfam" id="NF008692">
    <property type="entry name" value="PRK11713.1-5"/>
    <property type="match status" value="1"/>
</dbReference>
<keyword evidence="6 12" id="KW-0698">rRNA processing</keyword>